<dbReference type="Proteomes" id="UP000310200">
    <property type="component" value="Unassembled WGS sequence"/>
</dbReference>
<proteinExistence type="predicted"/>
<dbReference type="AlphaFoldDB" id="A0A4S2KR66"/>
<protein>
    <submittedName>
        <fullName evidence="2">Uncharacterized protein</fullName>
    </submittedName>
</protein>
<sequence length="166" mass="18510">MADNVIIVREAAASNLIFYGKLNYRSRRHRERVSYRRNAISMIYALASVATDPLGDAILPAEESPSRPREKHGSTRSSEALLTYRLPPISHTRNIANRNGRVSASEIAFAYGADCPVPRVKNLARPWWDAGSRPLPPLPKALEKRLVITQGCSKEFCVASRLQRLG</sequence>
<dbReference type="EMBL" id="QBLH01001969">
    <property type="protein sequence ID" value="TGZ50467.1"/>
    <property type="molecule type" value="Genomic_DNA"/>
</dbReference>
<evidence type="ECO:0000256" key="1">
    <source>
        <dbReference type="SAM" id="MobiDB-lite"/>
    </source>
</evidence>
<name>A0A4S2KR66_9HYME</name>
<feature type="region of interest" description="Disordered" evidence="1">
    <location>
        <begin position="57"/>
        <end position="79"/>
    </location>
</feature>
<comment type="caution">
    <text evidence="2">The sequence shown here is derived from an EMBL/GenBank/DDBJ whole genome shotgun (WGS) entry which is preliminary data.</text>
</comment>
<evidence type="ECO:0000313" key="3">
    <source>
        <dbReference type="Proteomes" id="UP000310200"/>
    </source>
</evidence>
<accession>A0A4S2KR66</accession>
<gene>
    <name evidence="2" type="ORF">DBV15_04227</name>
</gene>
<organism evidence="2 3">
    <name type="scientific">Temnothorax longispinosus</name>
    <dbReference type="NCBI Taxonomy" id="300112"/>
    <lineage>
        <taxon>Eukaryota</taxon>
        <taxon>Metazoa</taxon>
        <taxon>Ecdysozoa</taxon>
        <taxon>Arthropoda</taxon>
        <taxon>Hexapoda</taxon>
        <taxon>Insecta</taxon>
        <taxon>Pterygota</taxon>
        <taxon>Neoptera</taxon>
        <taxon>Endopterygota</taxon>
        <taxon>Hymenoptera</taxon>
        <taxon>Apocrita</taxon>
        <taxon>Aculeata</taxon>
        <taxon>Formicoidea</taxon>
        <taxon>Formicidae</taxon>
        <taxon>Myrmicinae</taxon>
        <taxon>Temnothorax</taxon>
    </lineage>
</organism>
<keyword evidence="3" id="KW-1185">Reference proteome</keyword>
<evidence type="ECO:0000313" key="2">
    <source>
        <dbReference type="EMBL" id="TGZ50467.1"/>
    </source>
</evidence>
<feature type="compositionally biased region" description="Basic and acidic residues" evidence="1">
    <location>
        <begin position="64"/>
        <end position="73"/>
    </location>
</feature>
<reference evidence="2 3" key="1">
    <citation type="journal article" date="2019" name="Philos. Trans. R. Soc. Lond., B, Biol. Sci.">
        <title>Ant behaviour and brain gene expression of defending hosts depend on the ecological success of the intruding social parasite.</title>
        <authorList>
            <person name="Kaur R."/>
            <person name="Stoldt M."/>
            <person name="Jongepier E."/>
            <person name="Feldmeyer B."/>
            <person name="Menzel F."/>
            <person name="Bornberg-Bauer E."/>
            <person name="Foitzik S."/>
        </authorList>
    </citation>
    <scope>NUCLEOTIDE SEQUENCE [LARGE SCALE GENOMIC DNA]</scope>
    <source>
        <tissue evidence="2">Whole body</tissue>
    </source>
</reference>